<dbReference type="AlphaFoldDB" id="A0A935K7H0"/>
<organism evidence="1 2">
    <name type="scientific">Candidatus Dechloromonas phosphorivorans</name>
    <dbReference type="NCBI Taxonomy" id="2899244"/>
    <lineage>
        <taxon>Bacteria</taxon>
        <taxon>Pseudomonadati</taxon>
        <taxon>Pseudomonadota</taxon>
        <taxon>Betaproteobacteria</taxon>
        <taxon>Rhodocyclales</taxon>
        <taxon>Azonexaceae</taxon>
        <taxon>Dechloromonas</taxon>
    </lineage>
</organism>
<comment type="caution">
    <text evidence="1">The sequence shown here is derived from an EMBL/GenBank/DDBJ whole genome shotgun (WGS) entry which is preliminary data.</text>
</comment>
<gene>
    <name evidence="1" type="ORF">IPJ38_01740</name>
</gene>
<proteinExistence type="predicted"/>
<accession>A0A935K7H0</accession>
<reference evidence="1 2" key="1">
    <citation type="submission" date="2020-10" db="EMBL/GenBank/DDBJ databases">
        <title>Connecting structure to function with the recovery of over 1000 high-quality activated sludge metagenome-assembled genomes encoding full-length rRNA genes using long-read sequencing.</title>
        <authorList>
            <person name="Singleton C.M."/>
            <person name="Petriglieri F."/>
            <person name="Kristensen J.M."/>
            <person name="Kirkegaard R.H."/>
            <person name="Michaelsen T.Y."/>
            <person name="Andersen M.H."/>
            <person name="Karst S.M."/>
            <person name="Dueholm M.S."/>
            <person name="Nielsen P.H."/>
            <person name="Albertsen M."/>
        </authorList>
    </citation>
    <scope>NUCLEOTIDE SEQUENCE [LARGE SCALE GENOMIC DNA]</scope>
    <source>
        <strain evidence="1">EsbW_18-Q3-R4-48_BATAC.463</strain>
    </source>
</reference>
<evidence type="ECO:0000313" key="1">
    <source>
        <dbReference type="EMBL" id="MBK7414015.1"/>
    </source>
</evidence>
<dbReference type="Proteomes" id="UP000739411">
    <property type="component" value="Unassembled WGS sequence"/>
</dbReference>
<name>A0A935K7H0_9RHOO</name>
<protein>
    <submittedName>
        <fullName evidence="1">Uncharacterized protein</fullName>
    </submittedName>
</protein>
<evidence type="ECO:0000313" key="2">
    <source>
        <dbReference type="Proteomes" id="UP000739411"/>
    </source>
</evidence>
<sequence length="128" mass="14386">MIVSEQGIGDVIQFLRFVPEMEVMGARLIFSAYPDVVGLLANDPEAKKIEMAPLELSDIDFQARLLDLPLYLGVKTPSDVPKRIPYLFAKPAKVAEWGDFFAKMWVLKWVLSGLVIQPMAAMHFAPHQ</sequence>
<dbReference type="EMBL" id="JADJMS010000005">
    <property type="protein sequence ID" value="MBK7414015.1"/>
    <property type="molecule type" value="Genomic_DNA"/>
</dbReference>